<dbReference type="EMBL" id="PGTN01000920">
    <property type="protein sequence ID" value="PJF45612.1"/>
    <property type="molecule type" value="Genomic_DNA"/>
</dbReference>
<dbReference type="Pfam" id="PF00672">
    <property type="entry name" value="HAMP"/>
    <property type="match status" value="1"/>
</dbReference>
<dbReference type="InterPro" id="IPR036097">
    <property type="entry name" value="HisK_dim/P_sf"/>
</dbReference>
<comment type="subcellular location">
    <subcellularLocation>
        <location evidence="2">Cell membrane</location>
        <topology evidence="2">Multi-pass membrane protein</topology>
    </subcellularLocation>
</comment>
<dbReference type="CDD" id="cd00082">
    <property type="entry name" value="HisKA"/>
    <property type="match status" value="1"/>
</dbReference>
<reference evidence="15 16" key="1">
    <citation type="submission" date="2017-11" db="EMBL/GenBank/DDBJ databases">
        <title>Evolution of Phototrophy in the Chloroflexi Phylum Driven by Horizontal Gene Transfer.</title>
        <authorList>
            <person name="Ward L.M."/>
            <person name="Hemp J."/>
            <person name="Shih P.M."/>
            <person name="Mcglynn S.E."/>
            <person name="Fischer W."/>
        </authorList>
    </citation>
    <scope>NUCLEOTIDE SEQUENCE [LARGE SCALE GENOMIC DNA]</scope>
    <source>
        <strain evidence="15">JP3_7</strain>
    </source>
</reference>
<evidence type="ECO:0000256" key="11">
    <source>
        <dbReference type="ARBA" id="ARBA00022989"/>
    </source>
</evidence>
<evidence type="ECO:0000256" key="13">
    <source>
        <dbReference type="ARBA" id="ARBA00023136"/>
    </source>
</evidence>
<dbReference type="InterPro" id="IPR003660">
    <property type="entry name" value="HAMP_dom"/>
</dbReference>
<dbReference type="PANTHER" id="PTHR45528:SF1">
    <property type="entry name" value="SENSOR HISTIDINE KINASE CPXA"/>
    <property type="match status" value="1"/>
</dbReference>
<dbReference type="SUPFAM" id="SSF47384">
    <property type="entry name" value="Homodimeric domain of signal transducing histidine kinase"/>
    <property type="match status" value="1"/>
</dbReference>
<gene>
    <name evidence="15" type="ORF">CUN48_18000</name>
</gene>
<dbReference type="InterPro" id="IPR003661">
    <property type="entry name" value="HisK_dim/P_dom"/>
</dbReference>
<dbReference type="Proteomes" id="UP000230790">
    <property type="component" value="Unassembled WGS sequence"/>
</dbReference>
<dbReference type="Gene3D" id="1.10.287.130">
    <property type="match status" value="1"/>
</dbReference>
<evidence type="ECO:0000256" key="4">
    <source>
        <dbReference type="ARBA" id="ARBA00022475"/>
    </source>
</evidence>
<keyword evidence="7" id="KW-0812">Transmembrane</keyword>
<evidence type="ECO:0000256" key="9">
    <source>
        <dbReference type="ARBA" id="ARBA00022777"/>
    </source>
</evidence>
<comment type="caution">
    <text evidence="15">The sequence shown here is derived from an EMBL/GenBank/DDBJ whole genome shotgun (WGS) entry which is preliminary data.</text>
</comment>
<organism evidence="15 16">
    <name type="scientific">Candidatus Thermofonsia Clade 3 bacterium</name>
    <dbReference type="NCBI Taxonomy" id="2364212"/>
    <lineage>
        <taxon>Bacteria</taxon>
        <taxon>Bacillati</taxon>
        <taxon>Chloroflexota</taxon>
        <taxon>Candidatus Thermofontia</taxon>
        <taxon>Candidatus Thermofonsia Clade 3</taxon>
    </lineage>
</organism>
<feature type="non-terminal residue" evidence="15">
    <location>
        <position position="140"/>
    </location>
</feature>
<dbReference type="GO" id="GO:0000155">
    <property type="term" value="F:phosphorelay sensor kinase activity"/>
    <property type="evidence" value="ECO:0007669"/>
    <property type="project" value="InterPro"/>
</dbReference>
<evidence type="ECO:0000259" key="14">
    <source>
        <dbReference type="PROSITE" id="PS50885"/>
    </source>
</evidence>
<feature type="non-terminal residue" evidence="15">
    <location>
        <position position="1"/>
    </location>
</feature>
<sequence>ITLPLSQLTRAAQRIAAGDLSARAPVRSNDEIGELTRVFNRMAASLEAQETLRRNLMADIAHELRTPLAGVQGAIEAMLDGVFPADAQNLEALHAETLLLSRLVDDLRTLANAEAGQLRLEPSRIDLAEVSRALVNTLRS</sequence>
<dbReference type="SMART" id="SM00388">
    <property type="entry name" value="HisKA"/>
    <property type="match status" value="1"/>
</dbReference>
<name>A0A2M8Q737_9CHLR</name>
<dbReference type="Pfam" id="PF00512">
    <property type="entry name" value="HisKA"/>
    <property type="match status" value="1"/>
</dbReference>
<keyword evidence="5" id="KW-0597">Phosphoprotein</keyword>
<comment type="catalytic activity">
    <reaction evidence="1">
        <text>ATP + protein L-histidine = ADP + protein N-phospho-L-histidine.</text>
        <dbReference type="EC" id="2.7.13.3"/>
    </reaction>
</comment>
<dbReference type="AlphaFoldDB" id="A0A2M8Q737"/>
<keyword evidence="13" id="KW-0472">Membrane</keyword>
<keyword evidence="8" id="KW-0547">Nucleotide-binding</keyword>
<evidence type="ECO:0000256" key="6">
    <source>
        <dbReference type="ARBA" id="ARBA00022679"/>
    </source>
</evidence>
<dbReference type="PANTHER" id="PTHR45528">
    <property type="entry name" value="SENSOR HISTIDINE KINASE CPXA"/>
    <property type="match status" value="1"/>
</dbReference>
<dbReference type="GO" id="GO:0005524">
    <property type="term" value="F:ATP binding"/>
    <property type="evidence" value="ECO:0007669"/>
    <property type="project" value="UniProtKB-KW"/>
</dbReference>
<protein>
    <recommendedName>
        <fullName evidence="3">histidine kinase</fullName>
        <ecNumber evidence="3">2.7.13.3</ecNumber>
    </recommendedName>
</protein>
<feature type="domain" description="HAMP" evidence="14">
    <location>
        <begin position="1"/>
        <end position="51"/>
    </location>
</feature>
<evidence type="ECO:0000256" key="1">
    <source>
        <dbReference type="ARBA" id="ARBA00000085"/>
    </source>
</evidence>
<evidence type="ECO:0000256" key="2">
    <source>
        <dbReference type="ARBA" id="ARBA00004651"/>
    </source>
</evidence>
<keyword evidence="12" id="KW-0902">Two-component regulatory system</keyword>
<proteinExistence type="predicted"/>
<keyword evidence="6" id="KW-0808">Transferase</keyword>
<dbReference type="CDD" id="cd06225">
    <property type="entry name" value="HAMP"/>
    <property type="match status" value="1"/>
</dbReference>
<dbReference type="SMART" id="SM00304">
    <property type="entry name" value="HAMP"/>
    <property type="match status" value="1"/>
</dbReference>
<dbReference type="InterPro" id="IPR050398">
    <property type="entry name" value="HssS/ArlS-like"/>
</dbReference>
<dbReference type="GO" id="GO:0005886">
    <property type="term" value="C:plasma membrane"/>
    <property type="evidence" value="ECO:0007669"/>
    <property type="project" value="UniProtKB-SubCell"/>
</dbReference>
<dbReference type="PROSITE" id="PS50885">
    <property type="entry name" value="HAMP"/>
    <property type="match status" value="1"/>
</dbReference>
<evidence type="ECO:0000256" key="12">
    <source>
        <dbReference type="ARBA" id="ARBA00023012"/>
    </source>
</evidence>
<dbReference type="SUPFAM" id="SSF158472">
    <property type="entry name" value="HAMP domain-like"/>
    <property type="match status" value="1"/>
</dbReference>
<dbReference type="Gene3D" id="1.10.8.500">
    <property type="entry name" value="HAMP domain in histidine kinase"/>
    <property type="match status" value="1"/>
</dbReference>
<keyword evidence="11" id="KW-1133">Transmembrane helix</keyword>
<evidence type="ECO:0000256" key="10">
    <source>
        <dbReference type="ARBA" id="ARBA00022840"/>
    </source>
</evidence>
<keyword evidence="9 15" id="KW-0418">Kinase</keyword>
<keyword evidence="4" id="KW-1003">Cell membrane</keyword>
<dbReference type="EC" id="2.7.13.3" evidence="3"/>
<evidence type="ECO:0000256" key="5">
    <source>
        <dbReference type="ARBA" id="ARBA00022553"/>
    </source>
</evidence>
<accession>A0A2M8Q737</accession>
<evidence type="ECO:0000313" key="16">
    <source>
        <dbReference type="Proteomes" id="UP000230790"/>
    </source>
</evidence>
<keyword evidence="10" id="KW-0067">ATP-binding</keyword>
<evidence type="ECO:0000256" key="7">
    <source>
        <dbReference type="ARBA" id="ARBA00022692"/>
    </source>
</evidence>
<evidence type="ECO:0000313" key="15">
    <source>
        <dbReference type="EMBL" id="PJF45612.1"/>
    </source>
</evidence>
<evidence type="ECO:0000256" key="8">
    <source>
        <dbReference type="ARBA" id="ARBA00022741"/>
    </source>
</evidence>
<evidence type="ECO:0000256" key="3">
    <source>
        <dbReference type="ARBA" id="ARBA00012438"/>
    </source>
</evidence>